<dbReference type="Pfam" id="PF02452">
    <property type="entry name" value="PemK_toxin"/>
    <property type="match status" value="1"/>
</dbReference>
<protein>
    <submittedName>
        <fullName evidence="1">Endoribonuclease MazF</fullName>
    </submittedName>
</protein>
<reference evidence="1 2" key="1">
    <citation type="submission" date="2019-01" db="EMBL/GenBank/DDBJ databases">
        <title>Pseudolysobacter antarctica gen. nov., sp. nov., isolated from Fildes Peninsula, Antarctica.</title>
        <authorList>
            <person name="Wei Z."/>
            <person name="Peng F."/>
        </authorList>
    </citation>
    <scope>NUCLEOTIDE SEQUENCE [LARGE SCALE GENOMIC DNA]</scope>
    <source>
        <strain evidence="1 2">AQ6-296</strain>
    </source>
</reference>
<name>A0A411HLG4_9GAMM</name>
<dbReference type="InterPro" id="IPR011067">
    <property type="entry name" value="Plasmid_toxin/cell-grow_inhib"/>
</dbReference>
<dbReference type="PANTHER" id="PTHR33988:SF3">
    <property type="entry name" value="ENDORIBONUCLEASE TOXIN CHPB-RELATED"/>
    <property type="match status" value="1"/>
</dbReference>
<dbReference type="KEGG" id="xbc:ELE36_13960"/>
<keyword evidence="2" id="KW-1185">Reference proteome</keyword>
<dbReference type="NCBIfam" id="NF007386">
    <property type="entry name" value="PRK09907.1"/>
    <property type="match status" value="1"/>
</dbReference>
<organism evidence="1 2">
    <name type="scientific">Pseudolysobacter antarcticus</name>
    <dbReference type="NCBI Taxonomy" id="2511995"/>
    <lineage>
        <taxon>Bacteria</taxon>
        <taxon>Pseudomonadati</taxon>
        <taxon>Pseudomonadota</taxon>
        <taxon>Gammaproteobacteria</taxon>
        <taxon>Lysobacterales</taxon>
        <taxon>Rhodanobacteraceae</taxon>
        <taxon>Pseudolysobacter</taxon>
    </lineage>
</organism>
<sequence>MARRYVPDAGDIVWLHFDPQAGHEQAGHRPALVLSPSLYNSKTGLMLCCPMTTQVKAYPFEVLIAGTRLGVALADQVKSLDWVVRRASYKGKVSTAELAEVRAKIFSLLGKS</sequence>
<dbReference type="RefSeq" id="WP_129834304.1">
    <property type="nucleotide sequence ID" value="NZ_CP035704.1"/>
</dbReference>
<dbReference type="OrthoDB" id="9808744at2"/>
<accession>A0A411HLG4</accession>
<dbReference type="InterPro" id="IPR003477">
    <property type="entry name" value="PemK-like"/>
</dbReference>
<gene>
    <name evidence="1" type="primary">mazF</name>
    <name evidence="1" type="ORF">ELE36_13960</name>
</gene>
<dbReference type="PANTHER" id="PTHR33988">
    <property type="entry name" value="ENDORIBONUCLEASE MAZF-RELATED"/>
    <property type="match status" value="1"/>
</dbReference>
<dbReference type="EMBL" id="CP035704">
    <property type="protein sequence ID" value="QBB71369.1"/>
    <property type="molecule type" value="Genomic_DNA"/>
</dbReference>
<dbReference type="AlphaFoldDB" id="A0A411HLG4"/>
<dbReference type="GO" id="GO:0016075">
    <property type="term" value="P:rRNA catabolic process"/>
    <property type="evidence" value="ECO:0007669"/>
    <property type="project" value="TreeGrafter"/>
</dbReference>
<evidence type="ECO:0000313" key="2">
    <source>
        <dbReference type="Proteomes" id="UP000291562"/>
    </source>
</evidence>
<dbReference type="GO" id="GO:0004521">
    <property type="term" value="F:RNA endonuclease activity"/>
    <property type="evidence" value="ECO:0007669"/>
    <property type="project" value="TreeGrafter"/>
</dbReference>
<dbReference type="GO" id="GO:0003677">
    <property type="term" value="F:DNA binding"/>
    <property type="evidence" value="ECO:0007669"/>
    <property type="project" value="InterPro"/>
</dbReference>
<evidence type="ECO:0000313" key="1">
    <source>
        <dbReference type="EMBL" id="QBB71369.1"/>
    </source>
</evidence>
<dbReference type="SUPFAM" id="SSF50118">
    <property type="entry name" value="Cell growth inhibitor/plasmid maintenance toxic component"/>
    <property type="match status" value="1"/>
</dbReference>
<dbReference type="Gene3D" id="2.30.30.110">
    <property type="match status" value="1"/>
</dbReference>
<dbReference type="Proteomes" id="UP000291562">
    <property type="component" value="Chromosome"/>
</dbReference>
<dbReference type="GO" id="GO:0006402">
    <property type="term" value="P:mRNA catabolic process"/>
    <property type="evidence" value="ECO:0007669"/>
    <property type="project" value="TreeGrafter"/>
</dbReference>
<proteinExistence type="predicted"/>